<dbReference type="Gene3D" id="1.10.260.40">
    <property type="entry name" value="lambda repressor-like DNA-binding domains"/>
    <property type="match status" value="1"/>
</dbReference>
<dbReference type="Pfam" id="PF01381">
    <property type="entry name" value="HTH_3"/>
    <property type="match status" value="1"/>
</dbReference>
<dbReference type="InterPro" id="IPR013430">
    <property type="entry name" value="Toxin_antidote_HigA"/>
</dbReference>
<proteinExistence type="predicted"/>
<dbReference type="NCBIfam" id="TIGR02607">
    <property type="entry name" value="antidote_HigA"/>
    <property type="match status" value="1"/>
</dbReference>
<dbReference type="SUPFAM" id="SSF47413">
    <property type="entry name" value="lambda repressor-like DNA-binding domains"/>
    <property type="match status" value="1"/>
</dbReference>
<dbReference type="PANTHER" id="PTHR36924">
    <property type="entry name" value="ANTITOXIN HIGA-1"/>
    <property type="match status" value="1"/>
</dbReference>
<dbReference type="AlphaFoldDB" id="A0A679JCP2"/>
<dbReference type="GO" id="GO:0003677">
    <property type="term" value="F:DNA binding"/>
    <property type="evidence" value="ECO:0007669"/>
    <property type="project" value="UniProtKB-KW"/>
</dbReference>
<reference evidence="3" key="1">
    <citation type="submission" date="2019-12" db="EMBL/GenBank/DDBJ databases">
        <authorList>
            <person name="Cremers G."/>
        </authorList>
    </citation>
    <scope>NUCLEOTIDE SEQUENCE</scope>
    <source>
        <strain evidence="3">Mbul1</strain>
    </source>
</reference>
<name>A0A679JCP2_9HYPH</name>
<keyword evidence="1" id="KW-0238">DNA-binding</keyword>
<evidence type="ECO:0000256" key="1">
    <source>
        <dbReference type="ARBA" id="ARBA00023125"/>
    </source>
</evidence>
<accession>A0A679JCP2</accession>
<feature type="domain" description="HTH cro/C1-type" evidence="2">
    <location>
        <begin position="19"/>
        <end position="75"/>
    </location>
</feature>
<dbReference type="SMART" id="SM00530">
    <property type="entry name" value="HTH_XRE"/>
    <property type="match status" value="1"/>
</dbReference>
<dbReference type="InterPro" id="IPR010982">
    <property type="entry name" value="Lambda_DNA-bd_dom_sf"/>
</dbReference>
<evidence type="ECO:0000313" key="3">
    <source>
        <dbReference type="EMBL" id="CAA2107846.1"/>
    </source>
</evidence>
<dbReference type="InterPro" id="IPR001387">
    <property type="entry name" value="Cro/C1-type_HTH"/>
</dbReference>
<dbReference type="EMBL" id="LR743504">
    <property type="protein sequence ID" value="CAA2107846.1"/>
    <property type="molecule type" value="Genomic_DNA"/>
</dbReference>
<sequence>MPLYDQPDVVLPPMHPGEVLREEFMLPLGLSAGRVARACGVPRTRIERIAAEEIGISTDTALRLGRFFKTSPDLWINLQKRFEIESLSREIGADIERIMPFEQEAA</sequence>
<dbReference type="CDD" id="cd00093">
    <property type="entry name" value="HTH_XRE"/>
    <property type="match status" value="1"/>
</dbReference>
<gene>
    <name evidence="3" type="primary">ybaQ</name>
    <name evidence="3" type="ORF">MBUL_04367</name>
</gene>
<evidence type="ECO:0000259" key="2">
    <source>
        <dbReference type="SMART" id="SM00530"/>
    </source>
</evidence>
<dbReference type="PANTHER" id="PTHR36924:SF1">
    <property type="entry name" value="ANTITOXIN HIGA-1"/>
    <property type="match status" value="1"/>
</dbReference>
<organism evidence="3">
    <name type="scientific">Methylobacterium bullatum</name>
    <dbReference type="NCBI Taxonomy" id="570505"/>
    <lineage>
        <taxon>Bacteria</taxon>
        <taxon>Pseudomonadati</taxon>
        <taxon>Pseudomonadota</taxon>
        <taxon>Alphaproteobacteria</taxon>
        <taxon>Hyphomicrobiales</taxon>
        <taxon>Methylobacteriaceae</taxon>
        <taxon>Methylobacterium</taxon>
    </lineage>
</organism>
<protein>
    <submittedName>
        <fullName evidence="3">Putative HTH-type transcriptional regulator YbaQ</fullName>
    </submittedName>
</protein>